<gene>
    <name evidence="4" type="ORF">CRE_08544</name>
</gene>
<dbReference type="EMBL" id="DS268583">
    <property type="protein sequence ID" value="EFO91847.1"/>
    <property type="molecule type" value="Genomic_DNA"/>
</dbReference>
<dbReference type="InterPro" id="IPR052664">
    <property type="entry name" value="BTB-MATH_domain_protein"/>
</dbReference>
<dbReference type="InterPro" id="IPR000210">
    <property type="entry name" value="BTB/POZ_dom"/>
</dbReference>
<feature type="coiled-coil region" evidence="1">
    <location>
        <begin position="540"/>
        <end position="618"/>
    </location>
</feature>
<dbReference type="CDD" id="cd00121">
    <property type="entry name" value="MATH"/>
    <property type="match status" value="1"/>
</dbReference>
<protein>
    <recommendedName>
        <fullName evidence="6">BTB domain-containing protein</fullName>
    </recommendedName>
</protein>
<dbReference type="AlphaFoldDB" id="E3NB94"/>
<reference evidence="4" key="1">
    <citation type="submission" date="2007-07" db="EMBL/GenBank/DDBJ databases">
        <title>PCAP assembly of the Caenorhabditis remanei genome.</title>
        <authorList>
            <consortium name="The Caenorhabditis remanei Sequencing Consortium"/>
            <person name="Wilson R.K."/>
        </authorList>
    </citation>
    <scope>NUCLEOTIDE SEQUENCE [LARGE SCALE GENOMIC DNA]</scope>
    <source>
        <strain evidence="4">PB4641</strain>
    </source>
</reference>
<dbReference type="Gene3D" id="3.30.710.10">
    <property type="entry name" value="Potassium Channel Kv1.1, Chain A"/>
    <property type="match status" value="1"/>
</dbReference>
<accession>E3NB94</accession>
<dbReference type="Gene3D" id="2.60.210.10">
    <property type="entry name" value="Apoptosis, Tumor Necrosis Factor Receptor Associated Protein 2, Chain A"/>
    <property type="match status" value="1"/>
</dbReference>
<dbReference type="SUPFAM" id="SSF54695">
    <property type="entry name" value="POZ domain"/>
    <property type="match status" value="1"/>
</dbReference>
<keyword evidence="1" id="KW-0175">Coiled coil</keyword>
<evidence type="ECO:0000256" key="1">
    <source>
        <dbReference type="SAM" id="Coils"/>
    </source>
</evidence>
<evidence type="ECO:0000313" key="5">
    <source>
        <dbReference type="Proteomes" id="UP000008281"/>
    </source>
</evidence>
<dbReference type="SMART" id="SM00225">
    <property type="entry name" value="BTB"/>
    <property type="match status" value="1"/>
</dbReference>
<dbReference type="STRING" id="31234.E3NB94"/>
<dbReference type="PANTHER" id="PTHR22743:SF165">
    <property type="entry name" value="BTB AND MATH DOMAIN CONTAINING-RELATED"/>
    <property type="match status" value="1"/>
</dbReference>
<evidence type="ECO:0000259" key="2">
    <source>
        <dbReference type="PROSITE" id="PS50097"/>
    </source>
</evidence>
<dbReference type="InterPro" id="IPR002083">
    <property type="entry name" value="MATH/TRAF_dom"/>
</dbReference>
<name>E3NB94_CAERE</name>
<dbReference type="InParanoid" id="E3NB94"/>
<dbReference type="eggNOG" id="ENOG502TJHU">
    <property type="taxonomic scope" value="Eukaryota"/>
</dbReference>
<feature type="domain" description="BTB" evidence="2">
    <location>
        <begin position="353"/>
        <end position="412"/>
    </location>
</feature>
<dbReference type="HOGENOM" id="CLU_320355_0_0_1"/>
<dbReference type="OrthoDB" id="6482909at2759"/>
<dbReference type="CDD" id="cd18186">
    <property type="entry name" value="BTB_POZ_ZBTB_KLHL-like"/>
    <property type="match status" value="1"/>
</dbReference>
<dbReference type="SMART" id="SM00061">
    <property type="entry name" value="MATH"/>
    <property type="match status" value="1"/>
</dbReference>
<evidence type="ECO:0000313" key="4">
    <source>
        <dbReference type="EMBL" id="EFO91847.1"/>
    </source>
</evidence>
<dbReference type="PANTHER" id="PTHR22743">
    <property type="entry name" value="MEPRIN/TRAF-LIKE MATH FAMILY-C.ELEGANS"/>
    <property type="match status" value="1"/>
</dbReference>
<feature type="domain" description="MATH" evidence="3">
    <location>
        <begin position="206"/>
        <end position="329"/>
    </location>
</feature>
<evidence type="ECO:0008006" key="6">
    <source>
        <dbReference type="Google" id="ProtNLM"/>
    </source>
</evidence>
<dbReference type="PROSITE" id="PS50144">
    <property type="entry name" value="MATH"/>
    <property type="match status" value="1"/>
</dbReference>
<organism evidence="5">
    <name type="scientific">Caenorhabditis remanei</name>
    <name type="common">Caenorhabditis vulgaris</name>
    <dbReference type="NCBI Taxonomy" id="31234"/>
    <lineage>
        <taxon>Eukaryota</taxon>
        <taxon>Metazoa</taxon>
        <taxon>Ecdysozoa</taxon>
        <taxon>Nematoda</taxon>
        <taxon>Chromadorea</taxon>
        <taxon>Rhabditida</taxon>
        <taxon>Rhabditina</taxon>
        <taxon>Rhabditomorpha</taxon>
        <taxon>Rhabditoidea</taxon>
        <taxon>Rhabditidae</taxon>
        <taxon>Peloderinae</taxon>
        <taxon>Caenorhabditis</taxon>
    </lineage>
</organism>
<feature type="coiled-coil region" evidence="1">
    <location>
        <begin position="3"/>
        <end position="70"/>
    </location>
</feature>
<keyword evidence="5" id="KW-1185">Reference proteome</keyword>
<dbReference type="InterPro" id="IPR008974">
    <property type="entry name" value="TRAF-like"/>
</dbReference>
<dbReference type="InterPro" id="IPR011333">
    <property type="entry name" value="SKP1/BTB/POZ_sf"/>
</dbReference>
<dbReference type="Pfam" id="PF00651">
    <property type="entry name" value="BTB"/>
    <property type="match status" value="1"/>
</dbReference>
<dbReference type="PROSITE" id="PS50097">
    <property type="entry name" value="BTB"/>
    <property type="match status" value="1"/>
</dbReference>
<dbReference type="Proteomes" id="UP000008281">
    <property type="component" value="Unassembled WGS sequence"/>
</dbReference>
<dbReference type="SUPFAM" id="SSF49599">
    <property type="entry name" value="TRAF domain-like"/>
    <property type="match status" value="1"/>
</dbReference>
<proteinExistence type="predicted"/>
<sequence length="906" mass="106925">MSREAAENEEKRIKNTLSEWTVEKFLDMRKELLDRQKDLEKSNMEMAENLKLSDEKFENLSNELQEKMDKIIEALHPEASSKILENVRLSDEKMERLSKKFDSIQCKLNQSDKTLKPVVSSEIQKLSNKHHEKFDFIQRKLAEIENTLKPEVWSEIIEKIKLSDENIEKQSKEHQEKFDWIQWKLNEIEKLLISSNIVENNDSGKYFVLKHTFNNVSSFENNKNYFSEEEEHFGVPWQINVKRNNGFLELYLWNSLLHNTEKKWEIEVEFELKIVSPSSREKKEKRRGERVVFKSDDNASTWGYREFIKWDELEKEFVIDNCFCAEITVKVKKMTGIYKENMRSFDKTIEEYSDVVLIVNDEKFYVLKMILATDSPYFKNLFIGKSNETETTVIQLLGIDADDFQKYLEVLYGKQAIDEFTVEGILMVADKYATRVVIEKCENFLQYESKKKLKTKLQLSKRYNLAALMSLSNTSINSQVQSGVIPFVFGDFTTIMSRKSMEEEEVSWYMFLQFILCIQFQKRIKNTLTEWTVEKFLDMRKELMDRQKDLEKSNMEMVEKVEKLSNELQGKMDKIVEALHPEASSDVVEKIRLCDDKIENLSKELQSKLNQIDETLKTEVSSEIVEKIRLSDEKIEQLSKEHQEKFDSIQSKLNEIFDTLKPEASSEIEMKIRLCDEKIEKQSKKFDSIQSKLNQIDKTLKPVVSSEIGKLSSKHQEKFDSIQSKLDEITETLKPEVWSEIVEKIKLSDEKIEKLRKEQQENFVRFDMRKELLNKQKDIEKSNYEIVEKIKLSDEKIENLSKDHREKLDSIQSKLNEIDKTLKPKVSSEIEKLSKEHLENFDSIQSKLDKVVETLKPEVSSKIEENNDPATSGKYFVLKHTFNNVSSFENGKYYFSEEEEHFGVPW</sequence>
<dbReference type="Pfam" id="PF00917">
    <property type="entry name" value="MATH"/>
    <property type="match status" value="2"/>
</dbReference>
<evidence type="ECO:0000259" key="3">
    <source>
        <dbReference type="PROSITE" id="PS50144"/>
    </source>
</evidence>